<feature type="domain" description="NAD-dependent epimerase/dehydratase" evidence="1">
    <location>
        <begin position="8"/>
        <end position="229"/>
    </location>
</feature>
<dbReference type="AlphaFoldDB" id="A0ABD5RSP4"/>
<dbReference type="PANTHER" id="PTHR43103:SF6">
    <property type="entry name" value="PUTATIVE-RELATED"/>
    <property type="match status" value="1"/>
</dbReference>
<reference evidence="2 3" key="1">
    <citation type="journal article" date="2019" name="Int. J. Syst. Evol. Microbiol.">
        <title>The Global Catalogue of Microorganisms (GCM) 10K type strain sequencing project: providing services to taxonomists for standard genome sequencing and annotation.</title>
        <authorList>
            <consortium name="The Broad Institute Genomics Platform"/>
            <consortium name="The Broad Institute Genome Sequencing Center for Infectious Disease"/>
            <person name="Wu L."/>
            <person name="Ma J."/>
        </authorList>
    </citation>
    <scope>NUCLEOTIDE SEQUENCE [LARGE SCALE GENOMIC DNA]</scope>
    <source>
        <strain evidence="2 3">CGMCC 1.12543</strain>
    </source>
</reference>
<dbReference type="PANTHER" id="PTHR43103">
    <property type="entry name" value="NUCLEOSIDE-DIPHOSPHATE-SUGAR EPIMERASE"/>
    <property type="match status" value="1"/>
</dbReference>
<evidence type="ECO:0000313" key="2">
    <source>
        <dbReference type="EMBL" id="MFC5973662.1"/>
    </source>
</evidence>
<protein>
    <submittedName>
        <fullName evidence="2">NAD-dependent epimerase/dehydratase family protein</fullName>
    </submittedName>
</protein>
<dbReference type="Pfam" id="PF01370">
    <property type="entry name" value="Epimerase"/>
    <property type="match status" value="1"/>
</dbReference>
<name>A0ABD5RSP4_9EURY</name>
<organism evidence="2 3">
    <name type="scientific">Halomarina salina</name>
    <dbReference type="NCBI Taxonomy" id="1872699"/>
    <lineage>
        <taxon>Archaea</taxon>
        <taxon>Methanobacteriati</taxon>
        <taxon>Methanobacteriota</taxon>
        <taxon>Stenosarchaea group</taxon>
        <taxon>Halobacteria</taxon>
        <taxon>Halobacteriales</taxon>
        <taxon>Natronomonadaceae</taxon>
        <taxon>Halomarina</taxon>
    </lineage>
</organism>
<dbReference type="SUPFAM" id="SSF51735">
    <property type="entry name" value="NAD(P)-binding Rossmann-fold domains"/>
    <property type="match status" value="1"/>
</dbReference>
<dbReference type="CDD" id="cd08946">
    <property type="entry name" value="SDR_e"/>
    <property type="match status" value="1"/>
</dbReference>
<dbReference type="EMBL" id="JBHSQH010000002">
    <property type="protein sequence ID" value="MFC5973662.1"/>
    <property type="molecule type" value="Genomic_DNA"/>
</dbReference>
<comment type="caution">
    <text evidence="2">The sequence shown here is derived from an EMBL/GenBank/DDBJ whole genome shotgun (WGS) entry which is preliminary data.</text>
</comment>
<evidence type="ECO:0000313" key="3">
    <source>
        <dbReference type="Proteomes" id="UP001596099"/>
    </source>
</evidence>
<dbReference type="Gene3D" id="3.40.50.720">
    <property type="entry name" value="NAD(P)-binding Rossmann-like Domain"/>
    <property type="match status" value="1"/>
</dbReference>
<dbReference type="RefSeq" id="WP_247420875.1">
    <property type="nucleotide sequence ID" value="NZ_JALLGW010000003.1"/>
</dbReference>
<dbReference type="InterPro" id="IPR036291">
    <property type="entry name" value="NAD(P)-bd_dom_sf"/>
</dbReference>
<accession>A0ABD5RSP4</accession>
<proteinExistence type="predicted"/>
<dbReference type="Proteomes" id="UP001596099">
    <property type="component" value="Unassembled WGS sequence"/>
</dbReference>
<gene>
    <name evidence="2" type="ORF">ACFPYI_20215</name>
</gene>
<keyword evidence="3" id="KW-1185">Reference proteome</keyword>
<sequence length="306" mass="33262">MSDHSDVVAVTGGLGGVGRWVVDRLATDGSDVVCIDRYTPDERVENVDFYEADLTDAGETLELLDSADPDAVVHLAAIPDPTSHAGSRVFSNNTLSTYNVLTAAGRVGARVSWASSESAYGFPFSEDLLLPDYLPIDESHPMRPEDPYGTSKVAGEEVAEMVVRRYGVQVASIRPSWVQYPGAYQTTANREAVDIGAIEPGTRPPGVGNFWSYVDVRDLADQFVRSIRTDLDGHEPYLAHAPDNYAGVDTERLFEAVTGGDLPDPFDVEGEECAFTTAKAREDLGWEAEHTWRDARNESVDGPSFG</sequence>
<evidence type="ECO:0000259" key="1">
    <source>
        <dbReference type="Pfam" id="PF01370"/>
    </source>
</evidence>
<dbReference type="InterPro" id="IPR001509">
    <property type="entry name" value="Epimerase_deHydtase"/>
</dbReference>